<keyword evidence="3" id="KW-0378">Hydrolase</keyword>
<evidence type="ECO:0000313" key="15">
    <source>
        <dbReference type="Proteomes" id="UP000293506"/>
    </source>
</evidence>
<feature type="domain" description="Alpha-L-rhamnosidase concanavalin-like" evidence="4">
    <location>
        <begin position="320"/>
        <end position="419"/>
    </location>
</feature>
<dbReference type="InterPro" id="IPR012341">
    <property type="entry name" value="6hp_glycosidase-like_sf"/>
</dbReference>
<evidence type="ECO:0000313" key="12">
    <source>
        <dbReference type="Proteomes" id="UP000261105"/>
    </source>
</evidence>
<evidence type="ECO:0000259" key="7">
    <source>
        <dbReference type="Pfam" id="PF17390"/>
    </source>
</evidence>
<evidence type="ECO:0000256" key="3">
    <source>
        <dbReference type="ARBA" id="ARBA00022801"/>
    </source>
</evidence>
<dbReference type="Gene3D" id="2.60.420.10">
    <property type="entry name" value="Maltose phosphorylase, domain 3"/>
    <property type="match status" value="1"/>
</dbReference>
<dbReference type="InterPro" id="IPR035396">
    <property type="entry name" value="Bac_rhamnosid6H"/>
</dbReference>
<dbReference type="PIRSF" id="PIRSF010631">
    <property type="entry name" value="A-rhamnsds"/>
    <property type="match status" value="1"/>
</dbReference>
<dbReference type="Pfam" id="PF17390">
    <property type="entry name" value="Bac_rhamnosid_C"/>
    <property type="match status" value="1"/>
</dbReference>
<dbReference type="Pfam" id="PF17389">
    <property type="entry name" value="Bac_rhamnosid6H"/>
    <property type="match status" value="1"/>
</dbReference>
<name>A0A3E5ELI8_9FIRM</name>
<dbReference type="EMBL" id="QSJW01000006">
    <property type="protein sequence ID" value="RHE11790.1"/>
    <property type="molecule type" value="Genomic_DNA"/>
</dbReference>
<dbReference type="RefSeq" id="WP_117592036.1">
    <property type="nucleotide sequence ID" value="NZ_JAAIPQ010000009.1"/>
</dbReference>
<dbReference type="Pfam" id="PF08531">
    <property type="entry name" value="Bac_rhamnosid_N"/>
    <property type="match status" value="1"/>
</dbReference>
<dbReference type="EMBL" id="QRHZ01000005">
    <property type="protein sequence ID" value="RHG16815.1"/>
    <property type="molecule type" value="Genomic_DNA"/>
</dbReference>
<evidence type="ECO:0000256" key="1">
    <source>
        <dbReference type="ARBA" id="ARBA00001445"/>
    </source>
</evidence>
<reference evidence="12 13" key="1">
    <citation type="submission" date="2018-08" db="EMBL/GenBank/DDBJ databases">
        <title>A genome reference for cultivated species of the human gut microbiota.</title>
        <authorList>
            <person name="Zou Y."/>
            <person name="Xue W."/>
            <person name="Luo G."/>
        </authorList>
    </citation>
    <scope>NUCLEOTIDE SEQUENCE [LARGE SCALE GENOMIC DNA]</scope>
    <source>
        <strain evidence="10 13">AM22-9LB</strain>
        <strain evidence="9 14">AM29-25AC</strain>
        <strain evidence="8 12">OM03-6</strain>
    </source>
</reference>
<dbReference type="InterPro" id="IPR016007">
    <property type="entry name" value="Alpha_rhamnosid"/>
</dbReference>
<proteinExistence type="predicted"/>
<dbReference type="PANTHER" id="PTHR33307:SF6">
    <property type="entry name" value="ALPHA-RHAMNOSIDASE (EUROFUNG)-RELATED"/>
    <property type="match status" value="1"/>
</dbReference>
<feature type="domain" description="Alpha-L-rhamnosidase C-terminal" evidence="7">
    <location>
        <begin position="800"/>
        <end position="874"/>
    </location>
</feature>
<dbReference type="InterPro" id="IPR008928">
    <property type="entry name" value="6-hairpin_glycosidase_sf"/>
</dbReference>
<dbReference type="InterPro" id="IPR013737">
    <property type="entry name" value="Bac_rhamnosid_N"/>
</dbReference>
<dbReference type="Proteomes" id="UP000261105">
    <property type="component" value="Unassembled WGS sequence"/>
</dbReference>
<dbReference type="GO" id="GO:0005975">
    <property type="term" value="P:carbohydrate metabolic process"/>
    <property type="evidence" value="ECO:0007669"/>
    <property type="project" value="InterPro"/>
</dbReference>
<protein>
    <recommendedName>
        <fullName evidence="2">alpha-L-rhamnosidase</fullName>
        <ecNumber evidence="2">3.2.1.40</ecNumber>
    </recommendedName>
</protein>
<dbReference type="Gene3D" id="2.60.120.260">
    <property type="entry name" value="Galactose-binding domain-like"/>
    <property type="match status" value="2"/>
</dbReference>
<comment type="catalytic activity">
    <reaction evidence="1">
        <text>Hydrolysis of terminal non-reducing alpha-L-rhamnose residues in alpha-L-rhamnosides.</text>
        <dbReference type="EC" id="3.2.1.40"/>
    </reaction>
</comment>
<evidence type="ECO:0000313" key="9">
    <source>
        <dbReference type="EMBL" id="RHE11790.1"/>
    </source>
</evidence>
<dbReference type="EMBL" id="QSUZ01000003">
    <property type="protein sequence ID" value="RGN89464.1"/>
    <property type="molecule type" value="Genomic_DNA"/>
</dbReference>
<evidence type="ECO:0000313" key="14">
    <source>
        <dbReference type="Proteomes" id="UP000284644"/>
    </source>
</evidence>
<gene>
    <name evidence="10" type="ORF">DW272_11100</name>
    <name evidence="9" type="ORF">DW767_10355</name>
    <name evidence="8" type="ORF">DXB38_03515</name>
    <name evidence="11" type="ORF">EAI82_04690</name>
</gene>
<dbReference type="Pfam" id="PF05592">
    <property type="entry name" value="Bac_rhamnosid"/>
    <property type="match status" value="1"/>
</dbReference>
<dbReference type="Gene3D" id="1.50.10.10">
    <property type="match status" value="1"/>
</dbReference>
<comment type="caution">
    <text evidence="8">The sequence shown here is derived from an EMBL/GenBank/DDBJ whole genome shotgun (WGS) entry which is preliminary data.</text>
</comment>
<organism evidence="8 12">
    <name type="scientific">Blautia obeum</name>
    <dbReference type="NCBI Taxonomy" id="40520"/>
    <lineage>
        <taxon>Bacteria</taxon>
        <taxon>Bacillati</taxon>
        <taxon>Bacillota</taxon>
        <taxon>Clostridia</taxon>
        <taxon>Lachnospirales</taxon>
        <taxon>Lachnospiraceae</taxon>
        <taxon>Blautia</taxon>
    </lineage>
</organism>
<feature type="domain" description="Bacterial alpha-L-rhamnosidase N-terminal" evidence="5">
    <location>
        <begin position="134"/>
        <end position="303"/>
    </location>
</feature>
<evidence type="ECO:0000259" key="5">
    <source>
        <dbReference type="Pfam" id="PF08531"/>
    </source>
</evidence>
<dbReference type="Pfam" id="PF25788">
    <property type="entry name" value="Ig_Rha78A_N"/>
    <property type="match status" value="1"/>
</dbReference>
<sequence length="918" mass="104960">MNSITVKVLEKRCEYKENPLGIDTPKPRFSWKIKALKRAAGQVAYNIQVWDETGKCIWDTGKCESDNTVNVQYEGQPLESRKEYRWTLKVWDKQGDEYETDAEKFETAILEDSEWKAEWIRGGNLLRKEFSADKKIKKSRVYISGLGYYELYINGDKIGNHVLDPAWTDFDQKIYYSVYDVTESVKKGKNAVGVMLGNGRYSPYETTIAKNWHPLKKYGESPVLFYQQYVYYEDGSEDIIVSDLSWKVSDGPIVFDDIYDGERYDARLEKDGWDMPDYADKDWADACKVSEKMGRLVSQGTFPAVKVIKPRIPVSMTQPQAGVYLYDFGQNFAGWVHLTVQGKPGDVISVHYAELKDEKTGMLCPNTNRNAEALDTYTCKGDGTEIFEPHFTYHGFRYIELRGYPGTPSIDSVQARVVHSSVERIGSFSCGNELINKIHSNYVWTQVSNLHSVPTDCCQRDERMGWVGDAQMSAEAAAYNFDMAQFYSKFEGDIRESQLETGSVAGVSPAYWSCYPADPTYATACVEFPWVVSRYYDDDRIVEESLETMTKWVDYLGSQEDEDGIVSFGLFGDWCPPMHANPVDTPFEITSTWYYCHDALMVSRMAARIGKADVAKKYREVANKVADAFNRRFLKVDRYSASKFSDEELAEKIKSWLNVLPEDQRPAVMKRYATLYSSSSQTANLLPLWLDITPEKNVKDVLETLVQDLEVTRAWHINTGVVGLKFMFDVLIKYGYEDLAYRLITQTSFPSFGYQIEKEGATTLWERWEFLNNDKCFNSHSHPFAGSVDVYFYKILAGLGLDEEVSGFKKIILKPIMSGDLPYASASVNTIRGKVVSAWERNDEELRYKVEVPGNTTAELYIPKNAWDKIEITEGTKSCWNGENAVDVEGMTYLREEEKYVVYQIEAGSYEFKVAPVK</sequence>
<dbReference type="InterPro" id="IPR013783">
    <property type="entry name" value="Ig-like_fold"/>
</dbReference>
<dbReference type="AlphaFoldDB" id="A0A3E5ELI8"/>
<accession>A0A3E5ELI8</accession>
<evidence type="ECO:0000259" key="4">
    <source>
        <dbReference type="Pfam" id="PF05592"/>
    </source>
</evidence>
<dbReference type="Proteomes" id="UP000284220">
    <property type="component" value="Unassembled WGS sequence"/>
</dbReference>
<dbReference type="InterPro" id="IPR008902">
    <property type="entry name" value="Rhamnosid_concanavalin"/>
</dbReference>
<dbReference type="EMBL" id="RCXQ01000003">
    <property type="protein sequence ID" value="RYT67823.1"/>
    <property type="molecule type" value="Genomic_DNA"/>
</dbReference>
<dbReference type="GO" id="GO:0030596">
    <property type="term" value="F:alpha-L-rhamnosidase activity"/>
    <property type="evidence" value="ECO:0007669"/>
    <property type="project" value="UniProtKB-EC"/>
</dbReference>
<evidence type="ECO:0000313" key="13">
    <source>
        <dbReference type="Proteomes" id="UP000284220"/>
    </source>
</evidence>
<dbReference type="Proteomes" id="UP000293506">
    <property type="component" value="Unassembled WGS sequence"/>
</dbReference>
<evidence type="ECO:0000313" key="11">
    <source>
        <dbReference type="EMBL" id="RYT67823.1"/>
    </source>
</evidence>
<dbReference type="SUPFAM" id="SSF48208">
    <property type="entry name" value="Six-hairpin glycosidases"/>
    <property type="match status" value="1"/>
</dbReference>
<reference evidence="11 15" key="2">
    <citation type="journal article" date="2019" name="Science, e1252229">
        <title>Invertible promoters mediate bacterial phase variation, antibiotic resistance, and host adaptation in the gut.</title>
        <authorList>
            <person name="Jiang X."/>
            <person name="Hall A.B."/>
            <person name="Arthur T.D."/>
            <person name="Plichta D.R."/>
            <person name="Covington C.T."/>
            <person name="Poyet M."/>
            <person name="Crothers J."/>
            <person name="Moses P.L."/>
            <person name="Tolonen A.C."/>
            <person name="Vlamakis H."/>
            <person name="Alm E.J."/>
            <person name="Xavier R.J."/>
        </authorList>
    </citation>
    <scope>NUCLEOTIDE SEQUENCE [LARGE SCALE GENOMIC DNA]</scope>
    <source>
        <strain evidence="11">Af_0058</strain>
        <strain evidence="15">af_0058</strain>
    </source>
</reference>
<dbReference type="InterPro" id="IPR035398">
    <property type="entry name" value="Bac_rhamnosid_C"/>
</dbReference>
<dbReference type="PANTHER" id="PTHR33307">
    <property type="entry name" value="ALPHA-RHAMNOSIDASE (EUROFUNG)"/>
    <property type="match status" value="1"/>
</dbReference>
<feature type="domain" description="Alpha-L-rhamnosidase six-hairpin glycosidase" evidence="6">
    <location>
        <begin position="424"/>
        <end position="795"/>
    </location>
</feature>
<dbReference type="Gene3D" id="2.60.40.10">
    <property type="entry name" value="Immunoglobulins"/>
    <property type="match status" value="1"/>
</dbReference>
<evidence type="ECO:0000313" key="10">
    <source>
        <dbReference type="EMBL" id="RHG16815.1"/>
    </source>
</evidence>
<evidence type="ECO:0000256" key="2">
    <source>
        <dbReference type="ARBA" id="ARBA00012652"/>
    </source>
</evidence>
<evidence type="ECO:0000259" key="6">
    <source>
        <dbReference type="Pfam" id="PF17389"/>
    </source>
</evidence>
<dbReference type="Proteomes" id="UP000284644">
    <property type="component" value="Unassembled WGS sequence"/>
</dbReference>
<evidence type="ECO:0000313" key="8">
    <source>
        <dbReference type="EMBL" id="RGN89464.1"/>
    </source>
</evidence>
<dbReference type="EC" id="3.2.1.40" evidence="2"/>